<name>A0A8S1RVC8_9CILI</name>
<reference evidence="2" key="1">
    <citation type="submission" date="2021-01" db="EMBL/GenBank/DDBJ databases">
        <authorList>
            <consortium name="Genoscope - CEA"/>
            <person name="William W."/>
        </authorList>
    </citation>
    <scope>NUCLEOTIDE SEQUENCE</scope>
</reference>
<keyword evidence="3" id="KW-1185">Reference proteome</keyword>
<feature type="transmembrane region" description="Helical" evidence="1">
    <location>
        <begin position="101"/>
        <end position="126"/>
    </location>
</feature>
<feature type="transmembrane region" description="Helical" evidence="1">
    <location>
        <begin position="30"/>
        <end position="50"/>
    </location>
</feature>
<gene>
    <name evidence="2" type="ORF">PSON_ATCC_30995.1.T3370003</name>
</gene>
<evidence type="ECO:0000256" key="1">
    <source>
        <dbReference type="SAM" id="Phobius"/>
    </source>
</evidence>
<dbReference type="Proteomes" id="UP000692954">
    <property type="component" value="Unassembled WGS sequence"/>
</dbReference>
<keyword evidence="1" id="KW-0812">Transmembrane</keyword>
<dbReference type="EMBL" id="CAJJDN010000337">
    <property type="protein sequence ID" value="CAD8130839.1"/>
    <property type="molecule type" value="Genomic_DNA"/>
</dbReference>
<proteinExistence type="predicted"/>
<sequence length="178" mass="21151">MTEKVIQILLLINHEICMILLQYEAFQQNITLIIKIIDLMIMALCARILYSIKDQKKSGYPFLILGILRISAQLTLNYFYRQKILLYFKNNQQMTSVWLNQLIYLLLGMCFLKNNFLIILSIILSFRQINYKQNSEKNPQKESKDFDICISALPQKEFDPYKSEDVNIKVLYMEDYLL</sequence>
<organism evidence="2 3">
    <name type="scientific">Paramecium sonneborni</name>
    <dbReference type="NCBI Taxonomy" id="65129"/>
    <lineage>
        <taxon>Eukaryota</taxon>
        <taxon>Sar</taxon>
        <taxon>Alveolata</taxon>
        <taxon>Ciliophora</taxon>
        <taxon>Intramacronucleata</taxon>
        <taxon>Oligohymenophorea</taxon>
        <taxon>Peniculida</taxon>
        <taxon>Parameciidae</taxon>
        <taxon>Paramecium</taxon>
    </lineage>
</organism>
<keyword evidence="1" id="KW-1133">Transmembrane helix</keyword>
<protein>
    <recommendedName>
        <fullName evidence="4">Transmembrane protein</fullName>
    </recommendedName>
</protein>
<accession>A0A8S1RVC8</accession>
<feature type="transmembrane region" description="Helical" evidence="1">
    <location>
        <begin position="62"/>
        <end position="81"/>
    </location>
</feature>
<keyword evidence="1" id="KW-0472">Membrane</keyword>
<evidence type="ECO:0008006" key="4">
    <source>
        <dbReference type="Google" id="ProtNLM"/>
    </source>
</evidence>
<evidence type="ECO:0000313" key="3">
    <source>
        <dbReference type="Proteomes" id="UP000692954"/>
    </source>
</evidence>
<comment type="caution">
    <text evidence="2">The sequence shown here is derived from an EMBL/GenBank/DDBJ whole genome shotgun (WGS) entry which is preliminary data.</text>
</comment>
<dbReference type="AlphaFoldDB" id="A0A8S1RVC8"/>
<evidence type="ECO:0000313" key="2">
    <source>
        <dbReference type="EMBL" id="CAD8130839.1"/>
    </source>
</evidence>